<dbReference type="SMART" id="SM00408">
    <property type="entry name" value="IGc2"/>
    <property type="match status" value="2"/>
</dbReference>
<dbReference type="CDD" id="cd00096">
    <property type="entry name" value="Ig"/>
    <property type="match status" value="1"/>
</dbReference>
<feature type="domain" description="Ig-like" evidence="2">
    <location>
        <begin position="199"/>
        <end position="282"/>
    </location>
</feature>
<dbReference type="InterPro" id="IPR036179">
    <property type="entry name" value="Ig-like_dom_sf"/>
</dbReference>
<dbReference type="GO" id="GO:0006508">
    <property type="term" value="P:proteolysis"/>
    <property type="evidence" value="ECO:0007669"/>
    <property type="project" value="InterPro"/>
</dbReference>
<dbReference type="InterPro" id="IPR029030">
    <property type="entry name" value="Caspase-like_dom_sf"/>
</dbReference>
<dbReference type="SUPFAM" id="SSF47986">
    <property type="entry name" value="DEATH domain"/>
    <property type="match status" value="1"/>
</dbReference>
<dbReference type="PROSITE" id="PS50208">
    <property type="entry name" value="CASPASE_P20"/>
    <property type="match status" value="1"/>
</dbReference>
<protein>
    <submittedName>
        <fullName evidence="3">Mucosa-associated lymphoid tissue lymphoma translocation protein 1 homolog</fullName>
    </submittedName>
</protein>
<dbReference type="Gene3D" id="1.10.533.10">
    <property type="entry name" value="Death Domain, Fas"/>
    <property type="match status" value="1"/>
</dbReference>
<dbReference type="InterPro" id="IPR011600">
    <property type="entry name" value="Pept_C14_caspase"/>
</dbReference>
<dbReference type="InterPro" id="IPR007110">
    <property type="entry name" value="Ig-like_dom"/>
</dbReference>
<evidence type="ECO:0000259" key="2">
    <source>
        <dbReference type="PROSITE" id="PS50835"/>
    </source>
</evidence>
<dbReference type="PANTHER" id="PTHR22576">
    <property type="entry name" value="MUCOSA ASSOCIATED LYMPHOID TISSUE LYMPHOMA TRANSLOCATION PROTEIN 1/PARACASPASE"/>
    <property type="match status" value="1"/>
</dbReference>
<feature type="domain" description="Caspase family p20" evidence="1">
    <location>
        <begin position="314"/>
        <end position="389"/>
    </location>
</feature>
<dbReference type="Pfam" id="PF13927">
    <property type="entry name" value="Ig_3"/>
    <property type="match status" value="2"/>
</dbReference>
<organism evidence="3">
    <name type="scientific">Cacopsylla melanoneura</name>
    <dbReference type="NCBI Taxonomy" id="428564"/>
    <lineage>
        <taxon>Eukaryota</taxon>
        <taxon>Metazoa</taxon>
        <taxon>Ecdysozoa</taxon>
        <taxon>Arthropoda</taxon>
        <taxon>Hexapoda</taxon>
        <taxon>Insecta</taxon>
        <taxon>Pterygota</taxon>
        <taxon>Neoptera</taxon>
        <taxon>Paraneoptera</taxon>
        <taxon>Hemiptera</taxon>
        <taxon>Sternorrhyncha</taxon>
        <taxon>Psylloidea</taxon>
        <taxon>Psyllidae</taxon>
        <taxon>Psyllinae</taxon>
        <taxon>Cacopsylla</taxon>
    </lineage>
</organism>
<dbReference type="SMART" id="SM00409">
    <property type="entry name" value="IG"/>
    <property type="match status" value="2"/>
</dbReference>
<dbReference type="Pfam" id="PF00656">
    <property type="entry name" value="Peptidase_C14"/>
    <property type="match status" value="1"/>
</dbReference>
<dbReference type="PROSITE" id="PS50835">
    <property type="entry name" value="IG_LIKE"/>
    <property type="match status" value="2"/>
</dbReference>
<evidence type="ECO:0000259" key="1">
    <source>
        <dbReference type="PROSITE" id="PS50208"/>
    </source>
</evidence>
<dbReference type="InterPro" id="IPR003599">
    <property type="entry name" value="Ig_sub"/>
</dbReference>
<reference evidence="3" key="1">
    <citation type="submission" date="2021-05" db="EMBL/GenBank/DDBJ databases">
        <authorList>
            <person name="Alioto T."/>
            <person name="Alioto T."/>
            <person name="Gomez Garrido J."/>
        </authorList>
    </citation>
    <scope>NUCLEOTIDE SEQUENCE</scope>
</reference>
<dbReference type="InterPro" id="IPR001309">
    <property type="entry name" value="Pept_C14_p20"/>
</dbReference>
<dbReference type="Gene3D" id="3.40.50.1460">
    <property type="match status" value="1"/>
</dbReference>
<dbReference type="InterPro" id="IPR003598">
    <property type="entry name" value="Ig_sub2"/>
</dbReference>
<dbReference type="EMBL" id="HBUF01042390">
    <property type="protein sequence ID" value="CAG6618466.1"/>
    <property type="molecule type" value="Transcribed_RNA"/>
</dbReference>
<dbReference type="AlphaFoldDB" id="A0A8D8M8B1"/>
<dbReference type="InterPro" id="IPR013783">
    <property type="entry name" value="Ig-like_fold"/>
</dbReference>
<dbReference type="PANTHER" id="PTHR22576:SF37">
    <property type="entry name" value="MUCOSA-ASSOCIATED LYMPHOID TISSUE LYMPHOMA TRANSLOCATION PROTEIN 1"/>
    <property type="match status" value="1"/>
</dbReference>
<proteinExistence type="predicted"/>
<dbReference type="Gene3D" id="2.60.40.10">
    <property type="entry name" value="Immunoglobulins"/>
    <property type="match status" value="2"/>
</dbReference>
<dbReference type="GO" id="GO:0004197">
    <property type="term" value="F:cysteine-type endopeptidase activity"/>
    <property type="evidence" value="ECO:0007669"/>
    <property type="project" value="InterPro"/>
</dbReference>
<dbReference type="SUPFAM" id="SSF48726">
    <property type="entry name" value="Immunoglobulin"/>
    <property type="match status" value="2"/>
</dbReference>
<dbReference type="InterPro" id="IPR011029">
    <property type="entry name" value="DEATH-like_dom_sf"/>
</dbReference>
<accession>A0A8D8M8B1</accession>
<feature type="domain" description="Ig-like" evidence="2">
    <location>
        <begin position="103"/>
        <end position="189"/>
    </location>
</feature>
<name>A0A8D8M8B1_9HEMI</name>
<sequence>MSQDFKTLSSTLETCPYKVFVSFQNCLDTADNWKLFVKSLPIIGKELSPHEVNLLSQEANKIGGSPARSIWFKLQSWLITCHQLIAVLRHSQLLEPLLILVGPEPLEIVTQPGEDEEDRLVDYGSRLTLNCEAKGLPPPQYQWFHNNVALEGKNQTTLDVNQLSNDHTGAYYCQVSHTLPNTVEEVKLFSNFINITVKPPIPVITSQSSELQAVHCGNSVLLRVFTVPPPEEIQINWYHKNKLLSDEHSSVLHLDNISPHHEGHYLCEVSNSSGTVYSRDMNLVVLPQYNTPCAHDPPRSSVSEEDEESPNQASCKMALLVANDAYLYMQNLKTPCSDIARIATILESLDFVVFAVCNLTKAETVRYLDQFCTMVPPKAYLFFYYVGHGFLMYDKYFMPVDCSETEFLRAECVCDKQVMRALLHTDPQLIVFVLDMCLVRPEREINPAIYREEVASEEQDSRLDSACSIFEAFATRSQSYERSNQPLGIYAHHLVKFLADKSLSVSKIFLEAHADLIKNNLETNQRPLICVDAASKFKLSDSFSSVIHKKVVDLFSLFTTIKKSNHKLHLKPWNTKLSVVNTQHKCFLNVLSVVFNTELTLECKASDEGLVVQLLSTDNGQQTYLIHHLQRVNEKLELRIRVISSATDPDPTSETSEEYSLSLGRPLIVRSLSKPYTQSKWKNYQQSLSKPATKP</sequence>
<evidence type="ECO:0000313" key="3">
    <source>
        <dbReference type="EMBL" id="CAG6618466.1"/>
    </source>
</evidence>
<dbReference type="InterPro" id="IPR052039">
    <property type="entry name" value="Caspase-related_regulators"/>
</dbReference>
<dbReference type="SUPFAM" id="SSF52129">
    <property type="entry name" value="Caspase-like"/>
    <property type="match status" value="1"/>
</dbReference>